<feature type="compositionally biased region" description="Basic and acidic residues" evidence="19">
    <location>
        <begin position="92"/>
        <end position="102"/>
    </location>
</feature>
<dbReference type="PIRSF" id="PIRSF000724">
    <property type="entry name" value="Pgk"/>
    <property type="match status" value="1"/>
</dbReference>
<evidence type="ECO:0000256" key="19">
    <source>
        <dbReference type="SAM" id="MobiDB-lite"/>
    </source>
</evidence>
<evidence type="ECO:0000256" key="13">
    <source>
        <dbReference type="ARBA" id="ARBA00022842"/>
    </source>
</evidence>
<dbReference type="EC" id="2.7.2.3" evidence="7 17"/>
<dbReference type="InterPro" id="IPR015824">
    <property type="entry name" value="Phosphoglycerate_kinase_N"/>
</dbReference>
<dbReference type="Gene3D" id="3.40.50.1260">
    <property type="entry name" value="Phosphoglycerate kinase, N-terminal domain"/>
    <property type="match status" value="5"/>
</dbReference>
<accession>A0AAV2IMI6</accession>
<feature type="binding site" evidence="15">
    <location>
        <begin position="177"/>
        <end position="179"/>
    </location>
    <ligand>
        <name>substrate</name>
    </ligand>
</feature>
<keyword evidence="8 17" id="KW-0808">Transferase</keyword>
<dbReference type="Proteomes" id="UP001497497">
    <property type="component" value="Unassembled WGS sequence"/>
</dbReference>
<evidence type="ECO:0000256" key="11">
    <source>
        <dbReference type="ARBA" id="ARBA00022777"/>
    </source>
</evidence>
<dbReference type="GO" id="GO:0005829">
    <property type="term" value="C:cytosol"/>
    <property type="evidence" value="ECO:0007669"/>
    <property type="project" value="TreeGrafter"/>
</dbReference>
<gene>
    <name evidence="20" type="ORF">GSLYS_00019501001</name>
</gene>
<comment type="similarity">
    <text evidence="5 17">Belongs to the phosphoglycerate kinase family.</text>
</comment>
<dbReference type="InterPro" id="IPR027250">
    <property type="entry name" value="Pgk_euglenozoa"/>
</dbReference>
<evidence type="ECO:0000256" key="9">
    <source>
        <dbReference type="ARBA" id="ARBA00022723"/>
    </source>
</evidence>
<evidence type="ECO:0000313" key="20">
    <source>
        <dbReference type="EMBL" id="CAL1546124.1"/>
    </source>
</evidence>
<keyword evidence="10" id="KW-0547">Nucleotide-binding</keyword>
<feature type="binding site" evidence="16">
    <location>
        <begin position="525"/>
        <end position="528"/>
    </location>
    <ligand>
        <name>ATP</name>
        <dbReference type="ChEBI" id="CHEBI:30616"/>
    </ligand>
</feature>
<feature type="binding site" evidence="16">
    <location>
        <position position="496"/>
    </location>
    <ligand>
        <name>ATP</name>
        <dbReference type="ChEBI" id="CHEBI:30616"/>
    </ligand>
</feature>
<evidence type="ECO:0000256" key="8">
    <source>
        <dbReference type="ARBA" id="ARBA00022679"/>
    </source>
</evidence>
<evidence type="ECO:0000256" key="16">
    <source>
        <dbReference type="PIRSR" id="PIRSR000724-2"/>
    </source>
</evidence>
<dbReference type="CDD" id="cd00318">
    <property type="entry name" value="Phosphoglycerate_kinase"/>
    <property type="match status" value="2"/>
</dbReference>
<reference evidence="20 21" key="1">
    <citation type="submission" date="2024-04" db="EMBL/GenBank/DDBJ databases">
        <authorList>
            <consortium name="Genoscope - CEA"/>
            <person name="William W."/>
        </authorList>
    </citation>
    <scope>NUCLEOTIDE SEQUENCE [LARGE SCALE GENOMIC DNA]</scope>
</reference>
<dbReference type="SUPFAM" id="SSF53748">
    <property type="entry name" value="Phosphoglycerate kinase"/>
    <property type="match status" value="2"/>
</dbReference>
<feature type="compositionally biased region" description="Basic and acidic residues" evidence="19">
    <location>
        <begin position="71"/>
        <end position="84"/>
    </location>
</feature>
<protein>
    <recommendedName>
        <fullName evidence="7 17">Phosphoglycerate kinase</fullName>
        <ecNumber evidence="7 17">2.7.2.3</ecNumber>
    </recommendedName>
</protein>
<dbReference type="EMBL" id="CAXITT010000774">
    <property type="protein sequence ID" value="CAL1546124.1"/>
    <property type="molecule type" value="Genomic_DNA"/>
</dbReference>
<dbReference type="FunFam" id="3.40.50.1260:FF:000031">
    <property type="entry name" value="Phosphoglycerate kinase 1"/>
    <property type="match status" value="2"/>
</dbReference>
<organism evidence="20 21">
    <name type="scientific">Lymnaea stagnalis</name>
    <name type="common">Great pond snail</name>
    <name type="synonym">Helix stagnalis</name>
    <dbReference type="NCBI Taxonomy" id="6523"/>
    <lineage>
        <taxon>Eukaryota</taxon>
        <taxon>Metazoa</taxon>
        <taxon>Spiralia</taxon>
        <taxon>Lophotrochozoa</taxon>
        <taxon>Mollusca</taxon>
        <taxon>Gastropoda</taxon>
        <taxon>Heterobranchia</taxon>
        <taxon>Euthyneura</taxon>
        <taxon>Panpulmonata</taxon>
        <taxon>Hygrophila</taxon>
        <taxon>Lymnaeoidea</taxon>
        <taxon>Lymnaeidae</taxon>
        <taxon>Lymnaea</taxon>
    </lineage>
</organism>
<evidence type="ECO:0000256" key="2">
    <source>
        <dbReference type="ARBA" id="ARBA00001946"/>
    </source>
</evidence>
<dbReference type="PIRSF" id="PIRSF500126">
    <property type="entry name" value="Pgk_euglenozoa"/>
    <property type="match status" value="1"/>
</dbReference>
<feature type="binding site" evidence="15">
    <location>
        <position position="323"/>
    </location>
    <ligand>
        <name>(2R)-3-phosphoglycerate</name>
        <dbReference type="ChEBI" id="CHEBI:58272"/>
    </ligand>
</feature>
<dbReference type="AlphaFoldDB" id="A0AAV2IMI6"/>
<dbReference type="GO" id="GO:0006094">
    <property type="term" value="P:gluconeogenesis"/>
    <property type="evidence" value="ECO:0007669"/>
    <property type="project" value="TreeGrafter"/>
</dbReference>
<feature type="compositionally biased region" description="Acidic residues" evidence="19">
    <location>
        <begin position="10"/>
        <end position="28"/>
    </location>
</feature>
<keyword evidence="12 16" id="KW-0067">ATP-binding</keyword>
<keyword evidence="13" id="KW-0460">Magnesium</keyword>
<evidence type="ECO:0000256" key="7">
    <source>
        <dbReference type="ARBA" id="ARBA00013061"/>
    </source>
</evidence>
<keyword evidence="21" id="KW-1185">Reference proteome</keyword>
<feature type="region of interest" description="Disordered" evidence="19">
    <location>
        <begin position="1"/>
        <end position="157"/>
    </location>
</feature>
<evidence type="ECO:0000256" key="18">
    <source>
        <dbReference type="RuleBase" id="RU000696"/>
    </source>
</evidence>
<dbReference type="PANTHER" id="PTHR11406:SF0">
    <property type="entry name" value="PHOSPHOGLYCERATE KINASE"/>
    <property type="match status" value="1"/>
</dbReference>
<comment type="caution">
    <text evidence="20">The sequence shown here is derived from an EMBL/GenBank/DDBJ whole genome shotgun (WGS) entry which is preliminary data.</text>
</comment>
<feature type="binding site" evidence="15">
    <location>
        <position position="192"/>
    </location>
    <ligand>
        <name>(2R)-3-phosphoglycerate</name>
        <dbReference type="ChEBI" id="CHEBI:58272"/>
    </ligand>
</feature>
<dbReference type="PANTHER" id="PTHR11406">
    <property type="entry name" value="PHOSPHOGLYCERATE KINASE"/>
    <property type="match status" value="1"/>
</dbReference>
<comment type="cofactor">
    <cofactor evidence="2">
        <name>Mg(2+)</name>
        <dbReference type="ChEBI" id="CHEBI:18420"/>
    </cofactor>
</comment>
<proteinExistence type="inferred from homology"/>
<dbReference type="PRINTS" id="PR00477">
    <property type="entry name" value="PHGLYCKINASE"/>
</dbReference>
<dbReference type="GO" id="GO:0046872">
    <property type="term" value="F:metal ion binding"/>
    <property type="evidence" value="ECO:0007669"/>
    <property type="project" value="UniProtKB-KW"/>
</dbReference>
<evidence type="ECO:0000313" key="21">
    <source>
        <dbReference type="Proteomes" id="UP001497497"/>
    </source>
</evidence>
<comment type="subunit">
    <text evidence="6 18">Monomer.</text>
</comment>
<comment type="pathway">
    <text evidence="4 17">Carbohydrate degradation; glycolysis; pyruvate from D-glyceraldehyde 3-phosphate: step 2/5.</text>
</comment>
<evidence type="ECO:0000256" key="3">
    <source>
        <dbReference type="ARBA" id="ARBA00004496"/>
    </source>
</evidence>
<evidence type="ECO:0000256" key="1">
    <source>
        <dbReference type="ARBA" id="ARBA00000642"/>
    </source>
</evidence>
<dbReference type="Pfam" id="PF00162">
    <property type="entry name" value="PGK"/>
    <property type="match status" value="2"/>
</dbReference>
<dbReference type="GO" id="GO:0043531">
    <property type="term" value="F:ADP binding"/>
    <property type="evidence" value="ECO:0007669"/>
    <property type="project" value="TreeGrafter"/>
</dbReference>
<feature type="binding site" evidence="16">
    <location>
        <position position="372"/>
    </location>
    <ligand>
        <name>ATP</name>
        <dbReference type="ChEBI" id="CHEBI:30616"/>
    </ligand>
</feature>
<evidence type="ECO:0000256" key="6">
    <source>
        <dbReference type="ARBA" id="ARBA00011245"/>
    </source>
</evidence>
<evidence type="ECO:0000256" key="12">
    <source>
        <dbReference type="ARBA" id="ARBA00022840"/>
    </source>
</evidence>
<sequence length="992" mass="106880">MKRLSKMGDDDGAGADDDDTLENDAAEMEDNKNAASCEDDVSDDTGGDVYSLDGFDEESLSTPSHQPSGVERSDPSKVSSDRRSRGSRQRSLQKDDTNKNAAEENPNVEEPTIASDDKTLENDGEKPEEPEEETVAPPLPTPAPPEEDRPKRTLNLSSKLSIHECKLKGKRVLMRVDFNVPMKNGVITNNQRIEATLPTIKYARKKGAKSVVLMSHLGRPDGQVKPEFTLKAVALALQKLLKKPVTFLDDCVGPAVEAACANPKKGTVILLENLRFHVEEEGSGLDATGQTIIAGPEEIKAFRESLTKLGDVYINDAFGTAHRAHSSVVGCNLPQRAAGLLMKKEITSFAKVLEDPKRPLLAILGGAKVSDKIFLIENLLDKVNEMIIGGGMAFTFLKTLYDMPIGDSLFDKEGALLVPRLMEKAKDRGVTIHLPVDFIIADAFAEDANSGKSDLENGVPEGMMGLDVGEETNKRFADVIERARTIVWNGPPGVFELDKFASGTQAMMEAVVRVTRKGATTIIGGGDTATCAKKFQAEDKVTHVSTGGGASLELLEGKILPGIDSLSQASTKKSDLDKLKIEQCDLEGQRVLMRVDFNVSMKEGAITNNQRIAAALPTIQYALDKGAKSVVIMSHLGRPNGHPKSKFSLKIVAEELETLLGKNVIFLPNCVGGDVVEACEDPWPGSVILLENLRFHPEEEGIGFIDGEWRKPSPEAVQEFRNGLSMLGDVYINDAFGTAHRAHSSVVGITANKKACGMLMRKELDFFERILETPERPLLAILGGAKISDKIPLIVNLLDVVDEMIIGGGMAFTFLKELRGMAIGDSLYDKGGAEMVHEIMERAERNGVQIHLPEDFITADKFADDAALGVGDVAVGIPEGWMGLDVGPLSRARFADVIAKAKTVVWNGPPGVFEMDNFSEGTKSMMDAIVQATEAGVLTIVCGGDTATCCKKFKTEDKVSHVSTGGGASLELLEGNTLPGVAALDPNPDVQV</sequence>
<evidence type="ECO:0000256" key="4">
    <source>
        <dbReference type="ARBA" id="ARBA00004838"/>
    </source>
</evidence>
<dbReference type="InterPro" id="IPR015911">
    <property type="entry name" value="Phosphoglycerate_kinase_CS"/>
</dbReference>
<feature type="compositionally biased region" description="Basic and acidic residues" evidence="19">
    <location>
        <begin position="115"/>
        <end position="127"/>
    </location>
</feature>
<dbReference type="GO" id="GO:0005524">
    <property type="term" value="F:ATP binding"/>
    <property type="evidence" value="ECO:0007669"/>
    <property type="project" value="UniProtKB-KW"/>
</dbReference>
<keyword evidence="11 17" id="KW-0418">Kinase</keyword>
<dbReference type="InterPro" id="IPR036043">
    <property type="entry name" value="Phosphoglycerate_kinase_sf"/>
</dbReference>
<feature type="binding site" evidence="16">
    <location>
        <position position="465"/>
    </location>
    <ligand>
        <name>ATP</name>
        <dbReference type="ChEBI" id="CHEBI:30616"/>
    </ligand>
</feature>
<dbReference type="GO" id="GO:0006096">
    <property type="term" value="P:glycolytic process"/>
    <property type="evidence" value="ECO:0007669"/>
    <property type="project" value="UniProtKB-KW"/>
</dbReference>
<evidence type="ECO:0000256" key="5">
    <source>
        <dbReference type="ARBA" id="ARBA00008982"/>
    </source>
</evidence>
<comment type="subcellular location">
    <subcellularLocation>
        <location evidence="3">Cytoplasm</location>
    </subcellularLocation>
</comment>
<name>A0AAV2IMI6_LYMST</name>
<evidence type="ECO:0000256" key="17">
    <source>
        <dbReference type="RuleBase" id="RU000532"/>
    </source>
</evidence>
<dbReference type="FunFam" id="3.40.50.1260:FF:000019">
    <property type="entry name" value="Phosphoglycerate kinase 1"/>
    <property type="match status" value="2"/>
</dbReference>
<feature type="binding site" evidence="15">
    <location>
        <begin position="216"/>
        <end position="219"/>
    </location>
    <ligand>
        <name>substrate</name>
    </ligand>
</feature>
<comment type="catalytic activity">
    <reaction evidence="1 17">
        <text>(2R)-3-phosphoglycerate + ATP = (2R)-3-phospho-glyceroyl phosphate + ADP</text>
        <dbReference type="Rhea" id="RHEA:14801"/>
        <dbReference type="ChEBI" id="CHEBI:30616"/>
        <dbReference type="ChEBI" id="CHEBI:57604"/>
        <dbReference type="ChEBI" id="CHEBI:58272"/>
        <dbReference type="ChEBI" id="CHEBI:456216"/>
        <dbReference type="EC" id="2.7.2.3"/>
    </reaction>
</comment>
<dbReference type="PROSITE" id="PS00111">
    <property type="entry name" value="PGLYCERATE_KINASE"/>
    <property type="match status" value="1"/>
</dbReference>
<keyword evidence="9" id="KW-0479">Metal-binding</keyword>
<dbReference type="HAMAP" id="MF_00145">
    <property type="entry name" value="Phosphoglyc_kinase"/>
    <property type="match status" value="2"/>
</dbReference>
<evidence type="ECO:0000256" key="15">
    <source>
        <dbReference type="PIRSR" id="PIRSR000724-1"/>
    </source>
</evidence>
<evidence type="ECO:0000256" key="10">
    <source>
        <dbReference type="ARBA" id="ARBA00022741"/>
    </source>
</evidence>
<dbReference type="GO" id="GO:0004618">
    <property type="term" value="F:phosphoglycerate kinase activity"/>
    <property type="evidence" value="ECO:0007669"/>
    <property type="project" value="UniProtKB-EC"/>
</dbReference>
<dbReference type="InterPro" id="IPR001576">
    <property type="entry name" value="Phosphoglycerate_kinase"/>
</dbReference>
<evidence type="ECO:0000256" key="14">
    <source>
        <dbReference type="ARBA" id="ARBA00023152"/>
    </source>
</evidence>
<feature type="compositionally biased region" description="Acidic residues" evidence="19">
    <location>
        <begin position="37"/>
        <end position="46"/>
    </location>
</feature>
<keyword evidence="14" id="KW-0324">Glycolysis</keyword>
<feature type="binding site" evidence="15">
    <location>
        <position position="275"/>
    </location>
    <ligand>
        <name>(2R)-3-phosphoglycerate</name>
        <dbReference type="ChEBI" id="CHEBI:58272"/>
    </ligand>
</feature>